<dbReference type="SUPFAM" id="SSF46689">
    <property type="entry name" value="Homeodomain-like"/>
    <property type="match status" value="1"/>
</dbReference>
<feature type="DNA-binding region" description="H-T-H motif" evidence="4">
    <location>
        <begin position="47"/>
        <end position="66"/>
    </location>
</feature>
<sequence>MIMSSELPPEEPPAAGRPDRRADARRNQERVFTAAVEVFAERGLEATVPEIAARAGVGKATVYRSYPAKADLAEAVARHRLAWLAERMAAAARQPDAFTALRDLLCDVSEQLSKDRLLVEVLPRARRWEEENDISGLTEKLIAAAQRQGTLRPDATAQDIRVLVGGYSRVLIALDVRDPAQWRRYATLSLNALRP</sequence>
<name>A0ABP6H7Q8_9ACTN</name>
<dbReference type="InterPro" id="IPR009057">
    <property type="entry name" value="Homeodomain-like_sf"/>
</dbReference>
<dbReference type="SUPFAM" id="SSF48498">
    <property type="entry name" value="Tetracyclin repressor-like, C-terminal domain"/>
    <property type="match status" value="1"/>
</dbReference>
<evidence type="ECO:0000256" key="1">
    <source>
        <dbReference type="ARBA" id="ARBA00023015"/>
    </source>
</evidence>
<feature type="domain" description="HTH tetR-type" evidence="6">
    <location>
        <begin position="25"/>
        <end position="84"/>
    </location>
</feature>
<dbReference type="InterPro" id="IPR001647">
    <property type="entry name" value="HTH_TetR"/>
</dbReference>
<dbReference type="Pfam" id="PF21597">
    <property type="entry name" value="TetR_C_43"/>
    <property type="match status" value="1"/>
</dbReference>
<dbReference type="EMBL" id="BAAATZ010000037">
    <property type="protein sequence ID" value="GAA2738042.1"/>
    <property type="molecule type" value="Genomic_DNA"/>
</dbReference>
<accession>A0ABP6H7Q8</accession>
<evidence type="ECO:0000259" key="6">
    <source>
        <dbReference type="PROSITE" id="PS50977"/>
    </source>
</evidence>
<organism evidence="7 8">
    <name type="scientific">Actinocorallia aurantiaca</name>
    <dbReference type="NCBI Taxonomy" id="46204"/>
    <lineage>
        <taxon>Bacteria</taxon>
        <taxon>Bacillati</taxon>
        <taxon>Actinomycetota</taxon>
        <taxon>Actinomycetes</taxon>
        <taxon>Streptosporangiales</taxon>
        <taxon>Thermomonosporaceae</taxon>
        <taxon>Actinocorallia</taxon>
    </lineage>
</organism>
<evidence type="ECO:0000256" key="2">
    <source>
        <dbReference type="ARBA" id="ARBA00023125"/>
    </source>
</evidence>
<dbReference type="InterPro" id="IPR049445">
    <property type="entry name" value="TetR_SbtR-like_C"/>
</dbReference>
<evidence type="ECO:0000256" key="3">
    <source>
        <dbReference type="ARBA" id="ARBA00023163"/>
    </source>
</evidence>
<protein>
    <recommendedName>
        <fullName evidence="6">HTH tetR-type domain-containing protein</fullName>
    </recommendedName>
</protein>
<dbReference type="InterPro" id="IPR050109">
    <property type="entry name" value="HTH-type_TetR-like_transc_reg"/>
</dbReference>
<dbReference type="PRINTS" id="PR00455">
    <property type="entry name" value="HTHTETR"/>
</dbReference>
<comment type="caution">
    <text evidence="7">The sequence shown here is derived from an EMBL/GenBank/DDBJ whole genome shotgun (WGS) entry which is preliminary data.</text>
</comment>
<feature type="compositionally biased region" description="Basic and acidic residues" evidence="5">
    <location>
        <begin position="17"/>
        <end position="26"/>
    </location>
</feature>
<reference evidence="8" key="1">
    <citation type="journal article" date="2019" name="Int. J. Syst. Evol. Microbiol.">
        <title>The Global Catalogue of Microorganisms (GCM) 10K type strain sequencing project: providing services to taxonomists for standard genome sequencing and annotation.</title>
        <authorList>
            <consortium name="The Broad Institute Genomics Platform"/>
            <consortium name="The Broad Institute Genome Sequencing Center for Infectious Disease"/>
            <person name="Wu L."/>
            <person name="Ma J."/>
        </authorList>
    </citation>
    <scope>NUCLEOTIDE SEQUENCE [LARGE SCALE GENOMIC DNA]</scope>
    <source>
        <strain evidence="8">JCM 8201</strain>
    </source>
</reference>
<keyword evidence="8" id="KW-1185">Reference proteome</keyword>
<evidence type="ECO:0000256" key="4">
    <source>
        <dbReference type="PROSITE-ProRule" id="PRU00335"/>
    </source>
</evidence>
<evidence type="ECO:0000256" key="5">
    <source>
        <dbReference type="SAM" id="MobiDB-lite"/>
    </source>
</evidence>
<dbReference type="Gene3D" id="1.10.357.10">
    <property type="entry name" value="Tetracycline Repressor, domain 2"/>
    <property type="match status" value="1"/>
</dbReference>
<dbReference type="InterPro" id="IPR036271">
    <property type="entry name" value="Tet_transcr_reg_TetR-rel_C_sf"/>
</dbReference>
<evidence type="ECO:0000313" key="7">
    <source>
        <dbReference type="EMBL" id="GAA2738042.1"/>
    </source>
</evidence>
<dbReference type="PROSITE" id="PS50977">
    <property type="entry name" value="HTH_TETR_2"/>
    <property type="match status" value="1"/>
</dbReference>
<dbReference type="Proteomes" id="UP001501842">
    <property type="component" value="Unassembled WGS sequence"/>
</dbReference>
<gene>
    <name evidence="7" type="ORF">GCM10010439_70500</name>
</gene>
<dbReference type="PANTHER" id="PTHR30055">
    <property type="entry name" value="HTH-TYPE TRANSCRIPTIONAL REGULATOR RUTR"/>
    <property type="match status" value="1"/>
</dbReference>
<keyword evidence="2 4" id="KW-0238">DNA-binding</keyword>
<feature type="region of interest" description="Disordered" evidence="5">
    <location>
        <begin position="1"/>
        <end position="26"/>
    </location>
</feature>
<dbReference type="PANTHER" id="PTHR30055:SF234">
    <property type="entry name" value="HTH-TYPE TRANSCRIPTIONAL REGULATOR BETI"/>
    <property type="match status" value="1"/>
</dbReference>
<proteinExistence type="predicted"/>
<evidence type="ECO:0000313" key="8">
    <source>
        <dbReference type="Proteomes" id="UP001501842"/>
    </source>
</evidence>
<keyword evidence="3" id="KW-0804">Transcription</keyword>
<dbReference type="Pfam" id="PF00440">
    <property type="entry name" value="TetR_N"/>
    <property type="match status" value="1"/>
</dbReference>
<keyword evidence="1" id="KW-0805">Transcription regulation</keyword>